<dbReference type="Gene3D" id="3.30.9.80">
    <property type="match status" value="1"/>
</dbReference>
<sequence>MYYSNGNYEAFARPKKPDYVAQKSAYLIGSGLASLAAACFLIRDGQMDGSNIHILEELSKSGGSLDGTELPMKGYVMRGGREMENHFECLWDLFRSIPSLEIEDASVLDEFYWLNKEDPNYSRCRVIEERGQRLPTDGDFTLTKQAMKEILQLCMMKEEDLNDVKISDVLSEDFMNSNFWIYWKTMFAFEPWHSAMEMRRYLMRFVHHIGGLADFSALKFTKYNQYESLVCPMIAYLTSHGVQFEYNVQVLDVKVDVTTKDKVAKTIELKRNGNKETIQLTPDDLVFITNGSITESSTYGDNHTPAPPTKDIGGSWNLWRNLAKQSPEFGNPEKFYKDLPDKSWFVSATVTTNNKTVIEAIERLCKRDPLAGKTVTGGIITVNDSKWQMSFTVNRQQQFKQQPKDEVSVWVYALYSDEKGDYIHKPIVECSGHEICQEWLYHMGLPIDQIECLATQHCNTIPVYMPYICSYFMPRAIGDRPLVVPQHSRNLAFIGNFAETERDTVFTTEYSVRTAMEAVYQLLDIDRGVPEVMATEFDIRVLLDAMYELNDRKDLKTLAEQNKIQQVALHTFLKKIKGTFVEELLTQHKLL</sequence>
<name>A0A3S7GYK9_STAHO</name>
<reference evidence="2 3" key="2">
    <citation type="submission" date="2022-06" db="EMBL/GenBank/DDBJ databases">
        <title>Staphylococcus hominis ShoR14 genome sequence.</title>
        <authorList>
            <person name="Yeo C.C."/>
            <person name="Chew C.H."/>
            <person name="Che Hamzah A.M."/>
            <person name="Al-Trad E.I."/>
        </authorList>
    </citation>
    <scope>NUCLEOTIDE SEQUENCE [LARGE SCALE GENOMIC DNA]</scope>
    <source>
        <strain evidence="2 3">ShoR14</strain>
    </source>
</reference>
<dbReference type="RefSeq" id="WP_017175509.1">
    <property type="nucleotide sequence ID" value="NZ_CP014107.1"/>
</dbReference>
<gene>
    <name evidence="1" type="ORF">AZE34_06310</name>
    <name evidence="2" type="ORF">J7T32_005145</name>
</gene>
<evidence type="ECO:0000313" key="2">
    <source>
        <dbReference type="EMBL" id="MCM5672155.1"/>
    </source>
</evidence>
<proteinExistence type="predicted"/>
<dbReference type="GO" id="GO:0071949">
    <property type="term" value="F:FAD binding"/>
    <property type="evidence" value="ECO:0007669"/>
    <property type="project" value="InterPro"/>
</dbReference>
<dbReference type="Gene3D" id="3.50.50.60">
    <property type="entry name" value="FAD/NAD(P)-binding domain"/>
    <property type="match status" value="2"/>
</dbReference>
<dbReference type="EMBL" id="CP014567">
    <property type="protein sequence ID" value="AVI06382.1"/>
    <property type="molecule type" value="Genomic_DNA"/>
</dbReference>
<dbReference type="Pfam" id="PF06100">
    <property type="entry name" value="MCRA"/>
    <property type="match status" value="1"/>
</dbReference>
<accession>A0A3S7GYK9</accession>
<organism evidence="1">
    <name type="scientific">Staphylococcus hominis</name>
    <dbReference type="NCBI Taxonomy" id="1290"/>
    <lineage>
        <taxon>Bacteria</taxon>
        <taxon>Bacillati</taxon>
        <taxon>Bacillota</taxon>
        <taxon>Bacilli</taxon>
        <taxon>Bacillales</taxon>
        <taxon>Staphylococcaceae</taxon>
        <taxon>Staphylococcus</taxon>
    </lineage>
</organism>
<dbReference type="InterPro" id="IPR010354">
    <property type="entry name" value="Oleate_hydratase"/>
</dbReference>
<evidence type="ECO:0000313" key="3">
    <source>
        <dbReference type="Proteomes" id="UP000665944"/>
    </source>
</evidence>
<dbReference type="PANTHER" id="PTHR37417">
    <property type="entry name" value="67 KDA MYOSIN-CROSS-REACTIVE ANTIGEN FAMILY PROTEIN (AFU_ORTHOLOGUE AFUA_5G09970)"/>
    <property type="match status" value="1"/>
</dbReference>
<dbReference type="GO" id="GO:0050151">
    <property type="term" value="F:oleate hydratase activity"/>
    <property type="evidence" value="ECO:0007669"/>
    <property type="project" value="UniProtKB-EC"/>
</dbReference>
<dbReference type="PANTHER" id="PTHR37417:SF3">
    <property type="entry name" value="MYOSIN-CROSSREACTIVE PROTEIN"/>
    <property type="match status" value="1"/>
</dbReference>
<reference evidence="1" key="1">
    <citation type="submission" date="2016-02" db="EMBL/GenBank/DDBJ databases">
        <title>Genomic sequence of a clinical Staphylococcus hominis isolate.</title>
        <authorList>
            <person name="McClure J.M."/>
            <person name="Zhang K."/>
        </authorList>
    </citation>
    <scope>NUCLEOTIDE SEQUENCE</scope>
    <source>
        <strain evidence="1">C34847</strain>
    </source>
</reference>
<dbReference type="EMBL" id="JAGHKT020000005">
    <property type="protein sequence ID" value="MCM5672155.1"/>
    <property type="molecule type" value="Genomic_DNA"/>
</dbReference>
<keyword evidence="3" id="KW-1185">Reference proteome</keyword>
<evidence type="ECO:0000313" key="1">
    <source>
        <dbReference type="EMBL" id="AVI06382.1"/>
    </source>
</evidence>
<dbReference type="EC" id="4.2.1.53" evidence="2"/>
<dbReference type="AlphaFoldDB" id="A0A3S7GYK9"/>
<dbReference type="GO" id="GO:0006631">
    <property type="term" value="P:fatty acid metabolic process"/>
    <property type="evidence" value="ECO:0007669"/>
    <property type="project" value="InterPro"/>
</dbReference>
<dbReference type="NCBIfam" id="NF010584">
    <property type="entry name" value="PRK13977.1"/>
    <property type="match status" value="1"/>
</dbReference>
<dbReference type="InterPro" id="IPR036188">
    <property type="entry name" value="FAD/NAD-bd_sf"/>
</dbReference>
<dbReference type="SUPFAM" id="SSF51905">
    <property type="entry name" value="FAD/NAD(P)-binding domain"/>
    <property type="match status" value="1"/>
</dbReference>
<protein>
    <submittedName>
        <fullName evidence="1">Oleate hydratase</fullName>
        <ecNumber evidence="2">4.2.1.53</ecNumber>
    </submittedName>
</protein>
<dbReference type="Proteomes" id="UP000665944">
    <property type="component" value="Unassembled WGS sequence"/>
</dbReference>
<keyword evidence="2" id="KW-0456">Lyase</keyword>